<evidence type="ECO:0000256" key="10">
    <source>
        <dbReference type="ARBA" id="ARBA00023146"/>
    </source>
</evidence>
<evidence type="ECO:0000256" key="7">
    <source>
        <dbReference type="ARBA" id="ARBA00022840"/>
    </source>
</evidence>
<feature type="binding site" evidence="11">
    <location>
        <position position="571"/>
    </location>
    <ligand>
        <name>Zn(2+)</name>
        <dbReference type="ChEBI" id="CHEBI:29105"/>
    </ligand>
</feature>
<dbReference type="eggNOG" id="COG0013">
    <property type="taxonomic scope" value="Bacteria"/>
</dbReference>
<dbReference type="CDD" id="cd00673">
    <property type="entry name" value="AlaRS_core"/>
    <property type="match status" value="1"/>
</dbReference>
<dbReference type="GO" id="GO:0000049">
    <property type="term" value="F:tRNA binding"/>
    <property type="evidence" value="ECO:0007669"/>
    <property type="project" value="UniProtKB-KW"/>
</dbReference>
<dbReference type="GO" id="GO:0008270">
    <property type="term" value="F:zinc ion binding"/>
    <property type="evidence" value="ECO:0007669"/>
    <property type="project" value="UniProtKB-UniRule"/>
</dbReference>
<organism evidence="14 15">
    <name type="scientific">Rickettsia australis (strain Cutlack)</name>
    <dbReference type="NCBI Taxonomy" id="1105110"/>
    <lineage>
        <taxon>Bacteria</taxon>
        <taxon>Pseudomonadati</taxon>
        <taxon>Pseudomonadota</taxon>
        <taxon>Alphaproteobacteria</taxon>
        <taxon>Rickettsiales</taxon>
        <taxon>Rickettsiaceae</taxon>
        <taxon>Rickettsieae</taxon>
        <taxon>Rickettsia</taxon>
        <taxon>spotted fever group</taxon>
    </lineage>
</organism>
<dbReference type="GO" id="GO:0005829">
    <property type="term" value="C:cytosol"/>
    <property type="evidence" value="ECO:0007669"/>
    <property type="project" value="TreeGrafter"/>
</dbReference>
<reference evidence="15" key="1">
    <citation type="submission" date="2012-02" db="EMBL/GenBank/DDBJ databases">
        <title>Complete genome sequence of Rickettsia australis strain Cutlack.</title>
        <authorList>
            <person name="Johnson S.L."/>
            <person name="Munk A.C."/>
            <person name="Han S."/>
            <person name="Bruce D.C."/>
            <person name="Dasch G.A."/>
        </authorList>
    </citation>
    <scope>NUCLEOTIDE SEQUENCE [LARGE SCALE GENOMIC DNA]</scope>
    <source>
        <strain evidence="15">Cutlack</strain>
    </source>
</reference>
<dbReference type="InterPro" id="IPR045864">
    <property type="entry name" value="aa-tRNA-synth_II/BPL/LPL"/>
</dbReference>
<dbReference type="KEGG" id="rau:MC5_01175"/>
<dbReference type="NCBIfam" id="TIGR00344">
    <property type="entry name" value="alaS"/>
    <property type="match status" value="1"/>
</dbReference>
<dbReference type="InterPro" id="IPR009000">
    <property type="entry name" value="Transl_B-barrel_sf"/>
</dbReference>
<name>H8K9C4_RICAC</name>
<comment type="subcellular location">
    <subcellularLocation>
        <location evidence="11">Cytoplasm</location>
    </subcellularLocation>
</comment>
<evidence type="ECO:0000256" key="2">
    <source>
        <dbReference type="ARBA" id="ARBA00022555"/>
    </source>
</evidence>
<dbReference type="SUPFAM" id="SSF55186">
    <property type="entry name" value="ThrRS/AlaRS common domain"/>
    <property type="match status" value="1"/>
</dbReference>
<dbReference type="SUPFAM" id="SSF101353">
    <property type="entry name" value="Putative anticodon-binding domain of alanyl-tRNA synthetase (AlaRS)"/>
    <property type="match status" value="1"/>
</dbReference>
<keyword evidence="12" id="KW-0175">Coiled coil</keyword>
<dbReference type="Gene3D" id="3.30.930.10">
    <property type="entry name" value="Bira Bifunctional Protein, Domain 2"/>
    <property type="match status" value="1"/>
</dbReference>
<dbReference type="InterPro" id="IPR003156">
    <property type="entry name" value="DHHA1_dom"/>
</dbReference>
<dbReference type="PRINTS" id="PR00980">
    <property type="entry name" value="TRNASYNTHALA"/>
</dbReference>
<comment type="cofactor">
    <cofactor evidence="11">
        <name>Zn(2+)</name>
        <dbReference type="ChEBI" id="CHEBI:29105"/>
    </cofactor>
    <text evidence="11">Binds 1 zinc ion per subunit.</text>
</comment>
<dbReference type="GO" id="GO:0045892">
    <property type="term" value="P:negative regulation of DNA-templated transcription"/>
    <property type="evidence" value="ECO:0007669"/>
    <property type="project" value="TreeGrafter"/>
</dbReference>
<dbReference type="AlphaFoldDB" id="H8K9C4"/>
<gene>
    <name evidence="11 14" type="primary">alaS</name>
    <name evidence="14" type="ordered locus">MC5_01175</name>
</gene>
<dbReference type="GO" id="GO:0004813">
    <property type="term" value="F:alanine-tRNA ligase activity"/>
    <property type="evidence" value="ECO:0007669"/>
    <property type="project" value="UniProtKB-UniRule"/>
</dbReference>
<evidence type="ECO:0000256" key="4">
    <source>
        <dbReference type="ARBA" id="ARBA00022723"/>
    </source>
</evidence>
<dbReference type="InterPro" id="IPR018165">
    <property type="entry name" value="Ala-tRNA-synth_IIc_core"/>
</dbReference>
<keyword evidence="7 11" id="KW-0067">ATP-binding</keyword>
<keyword evidence="11" id="KW-0963">Cytoplasm</keyword>
<comment type="domain">
    <text evidence="11">Consists of three domains; the N-terminal catalytic domain, the editing domain and the C-terminal C-Ala domain. The editing domain removes incorrectly charged amino acids, while the C-Ala domain, along with tRNA(Ala), serves as a bridge to cooperatively bring together the editing and aminoacylation centers thus stimulating deacylation of misacylated tRNAs.</text>
</comment>
<dbReference type="EMBL" id="CP003338">
    <property type="protein sequence ID" value="AFC70644.1"/>
    <property type="molecule type" value="Genomic_DNA"/>
</dbReference>
<protein>
    <recommendedName>
        <fullName evidence="11">Alanine--tRNA ligase</fullName>
        <ecNumber evidence="11">6.1.1.7</ecNumber>
    </recommendedName>
    <alternativeName>
        <fullName evidence="11">Alanyl-tRNA synthetase</fullName>
        <shortName evidence="11">AlaRS</shortName>
    </alternativeName>
</protein>
<accession>H8K9C4</accession>
<dbReference type="HOGENOM" id="CLU_004485_1_1_5"/>
<keyword evidence="15" id="KW-1185">Reference proteome</keyword>
<evidence type="ECO:0000256" key="1">
    <source>
        <dbReference type="ARBA" id="ARBA00008226"/>
    </source>
</evidence>
<dbReference type="FunFam" id="3.10.310.40:FF:000001">
    <property type="entry name" value="Alanine--tRNA ligase"/>
    <property type="match status" value="1"/>
</dbReference>
<evidence type="ECO:0000256" key="8">
    <source>
        <dbReference type="ARBA" id="ARBA00022884"/>
    </source>
</evidence>
<dbReference type="Gene3D" id="3.30.980.10">
    <property type="entry name" value="Threonyl-trna Synthetase, Chain A, domain 2"/>
    <property type="match status" value="1"/>
</dbReference>
<dbReference type="SUPFAM" id="SSF55681">
    <property type="entry name" value="Class II aaRS and biotin synthetases"/>
    <property type="match status" value="1"/>
</dbReference>
<evidence type="ECO:0000256" key="9">
    <source>
        <dbReference type="ARBA" id="ARBA00022917"/>
    </source>
</evidence>
<dbReference type="PANTHER" id="PTHR11777">
    <property type="entry name" value="ALANYL-TRNA SYNTHETASE"/>
    <property type="match status" value="1"/>
</dbReference>
<sequence length="881" mass="99483">MTKFTTEEVRSKFITYFKTNNHTHVPASSLIPHNDPSLMFVNSGMVQFKNVFTGQAKRPYNTAVTSQKSLRAGGKHNDLENVGYTARHHTFFEMLGNFSFGDYFKEQAIYYAWNLLTKEFELPKDKLYATIYHTDDETASCWKKIAGFGDDRIIKIKTNDNFWSMGDTGPCGPCSEIFYDHGEQIYGGLPGTKDEDGDRFIEIWNMVFMQYEQIDKDTRIELPQKSIDTGMGLERMTAVLQHVNNNYDIDLFQEIINFTENIVKVKIEGEAKFSYRVIADHLRASSFLIADGVIPSNEGRGYVLRRIMRRAMRHAHMLGSQEPLIYKLLPKLVDLMGNVYPELKRAESFISSILEQEEIRFKTTLERGLKLLTEETATLTKGNELSGEIAFKLYDTYGFPLDLTEDILKNRDISVDHNGFEEQMLAQKERARKAWLGSGESKTDQLWFDIKEQHGSTEFLGYTLNDAECKIIALIKDNNLVNDIKEIDTQFLLISNQTPFYGESGGQMGDIGTIFAKDSEIEVIDTLKYLGSIIAHKCILKKGQINVSENANFSIDIKYRQNLRIHHSATHILHAVLHEVLGKHVTQKGSLVAPTYLRFDISHSKAVTNEEITSIEDKINEIIRDNHEVNTTLMTTEDAVKQGAMALFGEKYDSEVRVVKIGDTSLELCGGTHVRRTGDIGSFKITSESAIAAGVRRIEAVCGEFVIKLMREKDSLLKSIESSLKTNKNELVTKIHNTLKRNKELEKELEKTHLARLDLSIEQIEKQVEDIKGVKLIYRYIENLDNKVLRQAAENLTKKVEDLIVVYITGNNDKLSITVAVSKAITDKYNAGIIAKELSLFLGGSGGGGQASLAQAGGSNIGKLTNIHKKLYSLLTVSVMY</sequence>
<feature type="domain" description="Alanyl-transfer RNA synthetases family profile" evidence="13">
    <location>
        <begin position="4"/>
        <end position="712"/>
    </location>
</feature>
<dbReference type="Gene3D" id="2.40.30.130">
    <property type="match status" value="1"/>
</dbReference>
<evidence type="ECO:0000313" key="14">
    <source>
        <dbReference type="EMBL" id="AFC70644.1"/>
    </source>
</evidence>
<dbReference type="EC" id="6.1.1.7" evidence="11"/>
<comment type="function">
    <text evidence="11">Catalyzes the attachment of alanine to tRNA(Ala) in a two-step reaction: alanine is first activated by ATP to form Ala-AMP and then transferred to the acceptor end of tRNA(Ala). Also edits incorrectly charged Ser-tRNA(Ala) and Gly-tRNA(Ala) via its editing domain.</text>
</comment>
<dbReference type="STRING" id="1105110.MC5_01175"/>
<dbReference type="FunFam" id="3.30.980.10:FF:000004">
    <property type="entry name" value="Alanine--tRNA ligase, cytoplasmic"/>
    <property type="match status" value="1"/>
</dbReference>
<proteinExistence type="inferred from homology"/>
<feature type="binding site" evidence="11">
    <location>
        <position position="673"/>
    </location>
    <ligand>
        <name>Zn(2+)</name>
        <dbReference type="ChEBI" id="CHEBI:29105"/>
    </ligand>
</feature>
<dbReference type="GO" id="GO:0002161">
    <property type="term" value="F:aminoacyl-tRNA deacylase activity"/>
    <property type="evidence" value="ECO:0007669"/>
    <property type="project" value="TreeGrafter"/>
</dbReference>
<dbReference type="InterPro" id="IPR012947">
    <property type="entry name" value="tRNA_SAD"/>
</dbReference>
<dbReference type="RefSeq" id="WP_014412186.1">
    <property type="nucleotide sequence ID" value="NC_017058.1"/>
</dbReference>
<dbReference type="InterPro" id="IPR018164">
    <property type="entry name" value="Ala-tRNA-synth_IIc_N"/>
</dbReference>
<feature type="coiled-coil region" evidence="12">
    <location>
        <begin position="728"/>
        <end position="774"/>
    </location>
</feature>
<dbReference type="OrthoDB" id="9803884at2"/>
<dbReference type="PANTHER" id="PTHR11777:SF9">
    <property type="entry name" value="ALANINE--TRNA LIGASE, CYTOPLASMIC"/>
    <property type="match status" value="1"/>
</dbReference>
<dbReference type="GO" id="GO:0005524">
    <property type="term" value="F:ATP binding"/>
    <property type="evidence" value="ECO:0007669"/>
    <property type="project" value="UniProtKB-UniRule"/>
</dbReference>
<keyword evidence="3 11" id="KW-0436">Ligase</keyword>
<keyword evidence="6 11" id="KW-0862">Zinc</keyword>
<dbReference type="GO" id="GO:0006419">
    <property type="term" value="P:alanyl-tRNA aminoacylation"/>
    <property type="evidence" value="ECO:0007669"/>
    <property type="project" value="UniProtKB-UniRule"/>
</dbReference>
<dbReference type="FunFam" id="3.30.54.20:FF:000001">
    <property type="entry name" value="Alanine--tRNA ligase"/>
    <property type="match status" value="1"/>
</dbReference>
<dbReference type="Proteomes" id="UP000007589">
    <property type="component" value="Chromosome"/>
</dbReference>
<dbReference type="InterPro" id="IPR018162">
    <property type="entry name" value="Ala-tRNA-ligase_IIc_anticod-bd"/>
</dbReference>
<dbReference type="HAMAP" id="MF_00036_B">
    <property type="entry name" value="Ala_tRNA_synth_B"/>
    <property type="match status" value="1"/>
</dbReference>
<dbReference type="SUPFAM" id="SSF50447">
    <property type="entry name" value="Translation proteins"/>
    <property type="match status" value="1"/>
</dbReference>
<evidence type="ECO:0000313" key="15">
    <source>
        <dbReference type="Proteomes" id="UP000007589"/>
    </source>
</evidence>
<keyword evidence="10 11" id="KW-0030">Aminoacyl-tRNA synthetase</keyword>
<dbReference type="Pfam" id="PF02272">
    <property type="entry name" value="DHHA1"/>
    <property type="match status" value="1"/>
</dbReference>
<keyword evidence="9 11" id="KW-0648">Protein biosynthesis</keyword>
<feature type="binding site" evidence="11">
    <location>
        <position position="567"/>
    </location>
    <ligand>
        <name>Zn(2+)</name>
        <dbReference type="ChEBI" id="CHEBI:29105"/>
    </ligand>
</feature>
<dbReference type="InterPro" id="IPR023033">
    <property type="entry name" value="Ala_tRNA_ligase_euk/bac"/>
</dbReference>
<comment type="similarity">
    <text evidence="1 11">Belongs to the class-II aminoacyl-tRNA synthetase family.</text>
</comment>
<comment type="catalytic activity">
    <reaction evidence="11">
        <text>tRNA(Ala) + L-alanine + ATP = L-alanyl-tRNA(Ala) + AMP + diphosphate</text>
        <dbReference type="Rhea" id="RHEA:12540"/>
        <dbReference type="Rhea" id="RHEA-COMP:9657"/>
        <dbReference type="Rhea" id="RHEA-COMP:9923"/>
        <dbReference type="ChEBI" id="CHEBI:30616"/>
        <dbReference type="ChEBI" id="CHEBI:33019"/>
        <dbReference type="ChEBI" id="CHEBI:57972"/>
        <dbReference type="ChEBI" id="CHEBI:78442"/>
        <dbReference type="ChEBI" id="CHEBI:78497"/>
        <dbReference type="ChEBI" id="CHEBI:456215"/>
        <dbReference type="EC" id="6.1.1.7"/>
    </reaction>
</comment>
<dbReference type="Pfam" id="PF07973">
    <property type="entry name" value="tRNA_SAD"/>
    <property type="match status" value="1"/>
</dbReference>
<keyword evidence="8 11" id="KW-0694">RNA-binding</keyword>
<dbReference type="InterPro" id="IPR050058">
    <property type="entry name" value="Ala-tRNA_ligase"/>
</dbReference>
<evidence type="ECO:0000256" key="5">
    <source>
        <dbReference type="ARBA" id="ARBA00022741"/>
    </source>
</evidence>
<evidence type="ECO:0000256" key="3">
    <source>
        <dbReference type="ARBA" id="ARBA00022598"/>
    </source>
</evidence>
<dbReference type="Gene3D" id="3.10.310.40">
    <property type="match status" value="1"/>
</dbReference>
<keyword evidence="5 11" id="KW-0547">Nucleotide-binding</keyword>
<dbReference type="PROSITE" id="PS50860">
    <property type="entry name" value="AA_TRNA_LIGASE_II_ALA"/>
    <property type="match status" value="1"/>
</dbReference>
<dbReference type="Pfam" id="PF01411">
    <property type="entry name" value="tRNA-synt_2c"/>
    <property type="match status" value="1"/>
</dbReference>
<keyword evidence="4 11" id="KW-0479">Metal-binding</keyword>
<dbReference type="SMART" id="SM00863">
    <property type="entry name" value="tRNA_SAD"/>
    <property type="match status" value="1"/>
</dbReference>
<evidence type="ECO:0000256" key="11">
    <source>
        <dbReference type="HAMAP-Rule" id="MF_00036"/>
    </source>
</evidence>
<dbReference type="Gene3D" id="3.30.54.20">
    <property type="match status" value="1"/>
</dbReference>
<dbReference type="FunFam" id="3.30.930.10:FF:000004">
    <property type="entry name" value="Alanine--tRNA ligase"/>
    <property type="match status" value="1"/>
</dbReference>
<keyword evidence="2 11" id="KW-0820">tRNA-binding</keyword>
<evidence type="ECO:0000256" key="6">
    <source>
        <dbReference type="ARBA" id="ARBA00022833"/>
    </source>
</evidence>
<dbReference type="InterPro" id="IPR002318">
    <property type="entry name" value="Ala-tRNA-lgiase_IIc"/>
</dbReference>
<evidence type="ECO:0000256" key="12">
    <source>
        <dbReference type="SAM" id="Coils"/>
    </source>
</evidence>
<feature type="binding site" evidence="11">
    <location>
        <position position="669"/>
    </location>
    <ligand>
        <name>Zn(2+)</name>
        <dbReference type="ChEBI" id="CHEBI:29105"/>
    </ligand>
</feature>
<evidence type="ECO:0000259" key="13">
    <source>
        <dbReference type="PROSITE" id="PS50860"/>
    </source>
</evidence>
<dbReference type="InterPro" id="IPR018163">
    <property type="entry name" value="Thr/Ala-tRNA-synth_IIc_edit"/>
</dbReference>